<evidence type="ECO:0000256" key="2">
    <source>
        <dbReference type="SAM" id="SignalP"/>
    </source>
</evidence>
<dbReference type="EMBL" id="JAAGNC010000212">
    <property type="protein sequence ID" value="NEC62391.1"/>
    <property type="molecule type" value="Genomic_DNA"/>
</dbReference>
<accession>A0ABX0C3T8</accession>
<proteinExistence type="predicted"/>
<keyword evidence="2" id="KW-0732">Signal</keyword>
<organism evidence="3 4">
    <name type="scientific">Amycolatopsis rubida</name>
    <dbReference type="NCBI Taxonomy" id="112413"/>
    <lineage>
        <taxon>Bacteria</taxon>
        <taxon>Bacillati</taxon>
        <taxon>Actinomycetota</taxon>
        <taxon>Actinomycetes</taxon>
        <taxon>Pseudonocardiales</taxon>
        <taxon>Pseudonocardiaceae</taxon>
        <taxon>Amycolatopsis</taxon>
    </lineage>
</organism>
<feature type="region of interest" description="Disordered" evidence="1">
    <location>
        <begin position="42"/>
        <end position="82"/>
    </location>
</feature>
<feature type="compositionally biased region" description="Low complexity" evidence="1">
    <location>
        <begin position="70"/>
        <end position="82"/>
    </location>
</feature>
<evidence type="ECO:0000313" key="4">
    <source>
        <dbReference type="Proteomes" id="UP000470404"/>
    </source>
</evidence>
<gene>
    <name evidence="3" type="ORF">G3I59_44025</name>
</gene>
<comment type="caution">
    <text evidence="3">The sequence shown here is derived from an EMBL/GenBank/DDBJ whole genome shotgun (WGS) entry which is preliminary data.</text>
</comment>
<evidence type="ECO:0000256" key="1">
    <source>
        <dbReference type="SAM" id="MobiDB-lite"/>
    </source>
</evidence>
<dbReference type="RefSeq" id="WP_067595518.1">
    <property type="nucleotide sequence ID" value="NZ_JAAGNC010000212.1"/>
</dbReference>
<feature type="signal peptide" evidence="2">
    <location>
        <begin position="1"/>
        <end position="19"/>
    </location>
</feature>
<protein>
    <submittedName>
        <fullName evidence="3">Uncharacterized protein</fullName>
    </submittedName>
</protein>
<keyword evidence="4" id="KW-1185">Reference proteome</keyword>
<sequence>MVFLAAVMICTAAVRPAYIVVPATAPDGRKVTLQTVSEPANWSAMGPLSADDAHGHRKIGFVQRTPSPPQAGAGSSGSAPVW</sequence>
<dbReference type="Proteomes" id="UP000470404">
    <property type="component" value="Unassembled WGS sequence"/>
</dbReference>
<evidence type="ECO:0000313" key="3">
    <source>
        <dbReference type="EMBL" id="NEC62391.1"/>
    </source>
</evidence>
<feature type="chain" id="PRO_5046875362" evidence="2">
    <location>
        <begin position="20"/>
        <end position="82"/>
    </location>
</feature>
<name>A0ABX0C3T8_9PSEU</name>
<reference evidence="3 4" key="1">
    <citation type="submission" date="2020-01" db="EMBL/GenBank/DDBJ databases">
        <title>Insect and environment-associated Actinomycetes.</title>
        <authorList>
            <person name="Currrie C."/>
            <person name="Chevrette M."/>
            <person name="Carlson C."/>
            <person name="Stubbendieck R."/>
            <person name="Wendt-Pienkowski E."/>
        </authorList>
    </citation>
    <scope>NUCLEOTIDE SEQUENCE [LARGE SCALE GENOMIC DNA]</scope>
    <source>
        <strain evidence="3 4">SID8386</strain>
    </source>
</reference>